<dbReference type="FunFam" id="1.20.1250.20:FF:000018">
    <property type="entry name" value="MFS transporter permease"/>
    <property type="match status" value="1"/>
</dbReference>
<reference evidence="8 9" key="1">
    <citation type="submission" date="2019-09" db="EMBL/GenBank/DDBJ databases">
        <title>Draft genome sequences of 48 bacterial type strains from the CCUG.</title>
        <authorList>
            <person name="Tunovic T."/>
            <person name="Pineiro-Iglesias B."/>
            <person name="Unosson C."/>
            <person name="Inganas E."/>
            <person name="Ohlen M."/>
            <person name="Cardew S."/>
            <person name="Jensie-Markopoulos S."/>
            <person name="Salva-Serra F."/>
            <person name="Jaen-Luchoro D."/>
            <person name="Karlsson R."/>
            <person name="Svensson-Stadler L."/>
            <person name="Chun J."/>
            <person name="Moore E."/>
        </authorList>
    </citation>
    <scope>NUCLEOTIDE SEQUENCE [LARGE SCALE GENOMIC DNA]</scope>
    <source>
        <strain evidence="8 9">CCUG 65686</strain>
    </source>
</reference>
<feature type="domain" description="Major facilitator superfamily (MFS) profile" evidence="7">
    <location>
        <begin position="23"/>
        <end position="351"/>
    </location>
</feature>
<evidence type="ECO:0000313" key="8">
    <source>
        <dbReference type="EMBL" id="KAB0639685.1"/>
    </source>
</evidence>
<dbReference type="PROSITE" id="PS50850">
    <property type="entry name" value="MFS"/>
    <property type="match status" value="1"/>
</dbReference>
<accession>A0A6L3N1J1</accession>
<dbReference type="RefSeq" id="WP_081069860.1">
    <property type="nucleotide sequence ID" value="NZ_CABVPM010000005.1"/>
</dbReference>
<evidence type="ECO:0000256" key="5">
    <source>
        <dbReference type="ARBA" id="ARBA00023136"/>
    </source>
</evidence>
<feature type="transmembrane region" description="Helical" evidence="6">
    <location>
        <begin position="23"/>
        <end position="46"/>
    </location>
</feature>
<comment type="caution">
    <text evidence="8">The sequence shown here is derived from an EMBL/GenBank/DDBJ whole genome shotgun (WGS) entry which is preliminary data.</text>
</comment>
<feature type="transmembrane region" description="Helical" evidence="6">
    <location>
        <begin position="182"/>
        <end position="204"/>
    </location>
</feature>
<dbReference type="PANTHER" id="PTHR43791:SF36">
    <property type="entry name" value="TRANSPORTER, PUTATIVE (AFU_ORTHOLOGUE AFUA_6G08340)-RELATED"/>
    <property type="match status" value="1"/>
</dbReference>
<name>A0A6L3N1J1_9BURK</name>
<dbReference type="EMBL" id="VZOK01000008">
    <property type="protein sequence ID" value="KAB0639685.1"/>
    <property type="molecule type" value="Genomic_DNA"/>
</dbReference>
<protein>
    <submittedName>
        <fullName evidence="8">MFS transporter</fullName>
    </submittedName>
</protein>
<dbReference type="CDD" id="cd17319">
    <property type="entry name" value="MFS_ExuT_GudP_like"/>
    <property type="match status" value="1"/>
</dbReference>
<evidence type="ECO:0000256" key="3">
    <source>
        <dbReference type="ARBA" id="ARBA00022692"/>
    </source>
</evidence>
<sequence length="351" mass="38844">MSIVFDAGTHGAQALYRKIDRRVLAFLAICYAVAYIDRVNIGFAKLQMQQNLALSDAAYGFGAAIFFLGYTLFEIPSNQLLTRIGARKTLSRIMLLWGVASMSMFLVTDATSFYVARFLLGVCEAGFAPGMLFYRTRWYPRERLGRAMALLLCAAPLGGIVAAPASGWLLEHMKDVAGLAGWQWMFVIEGVPALILGALALMWLNGAPEDTRWLTADEKRAIIEQRDTERSTRERWPALKTVLRDVGIYRLSVVYFCLICGVYAVGFWLPSILKTSGVNSIIEIGWYSAIPYAAAVAGMYWLSWRKLDAAVRIAPRVRQQGMMVLQADQGAAGIFNGRRPPLTCAAALDQS</sequence>
<evidence type="ECO:0000259" key="7">
    <source>
        <dbReference type="PROSITE" id="PS50850"/>
    </source>
</evidence>
<dbReference type="SUPFAM" id="SSF103473">
    <property type="entry name" value="MFS general substrate transporter"/>
    <property type="match status" value="1"/>
</dbReference>
<evidence type="ECO:0000256" key="1">
    <source>
        <dbReference type="ARBA" id="ARBA00004141"/>
    </source>
</evidence>
<feature type="transmembrane region" description="Helical" evidence="6">
    <location>
        <begin position="284"/>
        <end position="302"/>
    </location>
</feature>
<dbReference type="Proteomes" id="UP000473470">
    <property type="component" value="Unassembled WGS sequence"/>
</dbReference>
<dbReference type="Pfam" id="PF07690">
    <property type="entry name" value="MFS_1"/>
    <property type="match status" value="1"/>
</dbReference>
<dbReference type="GO" id="GO:0016020">
    <property type="term" value="C:membrane"/>
    <property type="evidence" value="ECO:0007669"/>
    <property type="project" value="UniProtKB-SubCell"/>
</dbReference>
<dbReference type="AlphaFoldDB" id="A0A6L3N1J1"/>
<feature type="transmembrane region" description="Helical" evidence="6">
    <location>
        <begin position="89"/>
        <end position="108"/>
    </location>
</feature>
<keyword evidence="5 6" id="KW-0472">Membrane</keyword>
<dbReference type="InterPro" id="IPR020846">
    <property type="entry name" value="MFS_dom"/>
</dbReference>
<dbReference type="GO" id="GO:0022857">
    <property type="term" value="F:transmembrane transporter activity"/>
    <property type="evidence" value="ECO:0007669"/>
    <property type="project" value="InterPro"/>
</dbReference>
<dbReference type="InterPro" id="IPR036259">
    <property type="entry name" value="MFS_trans_sf"/>
</dbReference>
<proteinExistence type="predicted"/>
<feature type="transmembrane region" description="Helical" evidence="6">
    <location>
        <begin position="114"/>
        <end position="135"/>
    </location>
</feature>
<feature type="transmembrane region" description="Helical" evidence="6">
    <location>
        <begin position="253"/>
        <end position="272"/>
    </location>
</feature>
<organism evidence="8 9">
    <name type="scientific">Burkholderia stagnalis</name>
    <dbReference type="NCBI Taxonomy" id="1503054"/>
    <lineage>
        <taxon>Bacteria</taxon>
        <taxon>Pseudomonadati</taxon>
        <taxon>Pseudomonadota</taxon>
        <taxon>Betaproteobacteria</taxon>
        <taxon>Burkholderiales</taxon>
        <taxon>Burkholderiaceae</taxon>
        <taxon>Burkholderia</taxon>
        <taxon>Burkholderia cepacia complex</taxon>
    </lineage>
</organism>
<gene>
    <name evidence="8" type="ORF">F7R25_06905</name>
</gene>
<dbReference type="InterPro" id="IPR011701">
    <property type="entry name" value="MFS"/>
</dbReference>
<keyword evidence="3 6" id="KW-0812">Transmembrane</keyword>
<comment type="subcellular location">
    <subcellularLocation>
        <location evidence="1">Membrane</location>
        <topology evidence="1">Multi-pass membrane protein</topology>
    </subcellularLocation>
</comment>
<evidence type="ECO:0000256" key="2">
    <source>
        <dbReference type="ARBA" id="ARBA00022448"/>
    </source>
</evidence>
<feature type="transmembrane region" description="Helical" evidence="6">
    <location>
        <begin position="58"/>
        <end position="77"/>
    </location>
</feature>
<dbReference type="PANTHER" id="PTHR43791">
    <property type="entry name" value="PERMEASE-RELATED"/>
    <property type="match status" value="1"/>
</dbReference>
<keyword evidence="4 6" id="KW-1133">Transmembrane helix</keyword>
<dbReference type="Gene3D" id="1.20.1250.20">
    <property type="entry name" value="MFS general substrate transporter like domains"/>
    <property type="match status" value="1"/>
</dbReference>
<evidence type="ECO:0000256" key="4">
    <source>
        <dbReference type="ARBA" id="ARBA00022989"/>
    </source>
</evidence>
<evidence type="ECO:0000313" key="9">
    <source>
        <dbReference type="Proteomes" id="UP000473470"/>
    </source>
</evidence>
<evidence type="ECO:0000256" key="6">
    <source>
        <dbReference type="SAM" id="Phobius"/>
    </source>
</evidence>
<keyword evidence="2" id="KW-0813">Transport</keyword>
<feature type="transmembrane region" description="Helical" evidence="6">
    <location>
        <begin position="147"/>
        <end position="170"/>
    </location>
</feature>